<dbReference type="RefSeq" id="WP_266055048.1">
    <property type="nucleotide sequence ID" value="NZ_JAPFQN010000002.1"/>
</dbReference>
<dbReference type="Pfam" id="PF02958">
    <property type="entry name" value="EcKL"/>
    <property type="match status" value="1"/>
</dbReference>
<dbReference type="Proteomes" id="UP001209885">
    <property type="component" value="Unassembled WGS sequence"/>
</dbReference>
<dbReference type="EMBL" id="JAPFQN010000002">
    <property type="protein sequence ID" value="MCX2742736.1"/>
    <property type="molecule type" value="Genomic_DNA"/>
</dbReference>
<evidence type="ECO:0000313" key="3">
    <source>
        <dbReference type="Proteomes" id="UP001209885"/>
    </source>
</evidence>
<comment type="caution">
    <text evidence="2">The sequence shown here is derived from an EMBL/GenBank/DDBJ whole genome shotgun (WGS) entry which is preliminary data.</text>
</comment>
<name>A0ABT3RLR6_9BACT</name>
<organism evidence="2 3">
    <name type="scientific">Mangrovivirga halotolerans</name>
    <dbReference type="NCBI Taxonomy" id="2993936"/>
    <lineage>
        <taxon>Bacteria</taxon>
        <taxon>Pseudomonadati</taxon>
        <taxon>Bacteroidota</taxon>
        <taxon>Cytophagia</taxon>
        <taxon>Cytophagales</taxon>
        <taxon>Mangrovivirgaceae</taxon>
        <taxon>Mangrovivirga</taxon>
    </lineage>
</organism>
<dbReference type="SUPFAM" id="SSF56112">
    <property type="entry name" value="Protein kinase-like (PK-like)"/>
    <property type="match status" value="1"/>
</dbReference>
<dbReference type="InterPro" id="IPR011009">
    <property type="entry name" value="Kinase-like_dom_sf"/>
</dbReference>
<reference evidence="2 3" key="1">
    <citation type="submission" date="2022-11" db="EMBL/GenBank/DDBJ databases">
        <title>The characterization of three novel Bacteroidetes species and genomic analysis of their roles in tidal elemental geochemical cycles.</title>
        <authorList>
            <person name="Ma K."/>
        </authorList>
    </citation>
    <scope>NUCLEOTIDE SEQUENCE [LARGE SCALE GENOMIC DNA]</scope>
    <source>
        <strain evidence="2 3">M17</strain>
    </source>
</reference>
<evidence type="ECO:0000313" key="2">
    <source>
        <dbReference type="EMBL" id="MCX2742736.1"/>
    </source>
</evidence>
<gene>
    <name evidence="2" type="ORF">OO013_02600</name>
</gene>
<sequence>MVELVDQQIEELILRSTHASSITKIEEIQELWSGYGKILRVSVSDGQPESVILKLINFKKASSHPRGWNTNISHERKLHSYEVELEWYKNYSHQCNDLCSVPKTLLIKEFDDRALIILEDLDLSGFPGRSLDLSPVQIRLCLRWLANFHGQFLGASPTGLWEQGSYWHLDTRPDELKAMKNKRLQQAAPLIDEKLKDCTFKTIIHGDAKPANFCFTSNNKDVAAVDFQYVGGGCGMKDIAYLLGACTDSNNKTEKEYLDFYFEQLKTTVKPDTDFESLEAEWQSLYPYAVADFQRFLNGWSPDHWKVNDHAMELTEEVVNKCLKEI</sequence>
<keyword evidence="3" id="KW-1185">Reference proteome</keyword>
<dbReference type="InterPro" id="IPR015897">
    <property type="entry name" value="CHK_kinase-like"/>
</dbReference>
<proteinExistence type="predicted"/>
<evidence type="ECO:0000259" key="1">
    <source>
        <dbReference type="SMART" id="SM00587"/>
    </source>
</evidence>
<dbReference type="PANTHER" id="PTHR11012">
    <property type="entry name" value="PROTEIN KINASE-LIKE DOMAIN-CONTAINING"/>
    <property type="match status" value="1"/>
</dbReference>
<dbReference type="SMART" id="SM00587">
    <property type="entry name" value="CHK"/>
    <property type="match status" value="1"/>
</dbReference>
<feature type="domain" description="CHK kinase-like" evidence="1">
    <location>
        <begin position="116"/>
        <end position="271"/>
    </location>
</feature>
<protein>
    <submittedName>
        <fullName evidence="2">Phosphotransferase</fullName>
    </submittedName>
</protein>
<accession>A0ABT3RLR6</accession>
<dbReference type="PANTHER" id="PTHR11012:SF30">
    <property type="entry name" value="PROTEIN KINASE-LIKE DOMAIN-CONTAINING"/>
    <property type="match status" value="1"/>
</dbReference>
<dbReference type="Gene3D" id="3.90.1200.10">
    <property type="match status" value="1"/>
</dbReference>
<dbReference type="InterPro" id="IPR004119">
    <property type="entry name" value="EcKL"/>
</dbReference>